<proteinExistence type="predicted"/>
<accession>A0ABD1CB53</accession>
<feature type="non-terminal residue" evidence="1">
    <location>
        <position position="75"/>
    </location>
</feature>
<organism evidence="1 2">
    <name type="scientific">Culex pipiens pipiens</name>
    <name type="common">Northern house mosquito</name>
    <dbReference type="NCBI Taxonomy" id="38569"/>
    <lineage>
        <taxon>Eukaryota</taxon>
        <taxon>Metazoa</taxon>
        <taxon>Ecdysozoa</taxon>
        <taxon>Arthropoda</taxon>
        <taxon>Hexapoda</taxon>
        <taxon>Insecta</taxon>
        <taxon>Pterygota</taxon>
        <taxon>Neoptera</taxon>
        <taxon>Endopterygota</taxon>
        <taxon>Diptera</taxon>
        <taxon>Nematocera</taxon>
        <taxon>Culicoidea</taxon>
        <taxon>Culicidae</taxon>
        <taxon>Culicinae</taxon>
        <taxon>Culicini</taxon>
        <taxon>Culex</taxon>
        <taxon>Culex</taxon>
    </lineage>
</organism>
<comment type="caution">
    <text evidence="1">The sequence shown here is derived from an EMBL/GenBank/DDBJ whole genome shotgun (WGS) entry which is preliminary data.</text>
</comment>
<evidence type="ECO:0000313" key="1">
    <source>
        <dbReference type="EMBL" id="KAL1373574.1"/>
    </source>
</evidence>
<feature type="non-terminal residue" evidence="1">
    <location>
        <position position="1"/>
    </location>
</feature>
<dbReference type="EMBL" id="JBEHCU010014226">
    <property type="protein sequence ID" value="KAL1373574.1"/>
    <property type="molecule type" value="Genomic_DNA"/>
</dbReference>
<keyword evidence="2" id="KW-1185">Reference proteome</keyword>
<dbReference type="Proteomes" id="UP001562425">
    <property type="component" value="Unassembled WGS sequence"/>
</dbReference>
<sequence length="75" mass="7815">RSCGKLIVQLELECGTAEGVQEKEALLTGSLIGQLADADYLQIDDFHADGVVATGVVVGGILIAGDQLLQDYIAI</sequence>
<gene>
    <name evidence="1" type="ORF">pipiens_000810</name>
</gene>
<dbReference type="AlphaFoldDB" id="A0ABD1CB53"/>
<reference evidence="1 2" key="1">
    <citation type="submission" date="2024-05" db="EMBL/GenBank/DDBJ databases">
        <title>Culex pipiens pipiens assembly and annotation.</title>
        <authorList>
            <person name="Alout H."/>
            <person name="Durand T."/>
        </authorList>
    </citation>
    <scope>NUCLEOTIDE SEQUENCE [LARGE SCALE GENOMIC DNA]</scope>
    <source>
        <strain evidence="1">HA-2024</strain>
        <tissue evidence="1">Whole body</tissue>
    </source>
</reference>
<protein>
    <submittedName>
        <fullName evidence="1">Uncharacterized protein</fullName>
    </submittedName>
</protein>
<name>A0ABD1CB53_CULPP</name>
<evidence type="ECO:0000313" key="2">
    <source>
        <dbReference type="Proteomes" id="UP001562425"/>
    </source>
</evidence>